<dbReference type="InterPro" id="IPR036361">
    <property type="entry name" value="SAP_dom_sf"/>
</dbReference>
<evidence type="ECO:0000313" key="3">
    <source>
        <dbReference type="Proteomes" id="UP001596288"/>
    </source>
</evidence>
<sequence>MSLSIEQFKNHQITQSDFEKEYFYKTDLQKICRSLKLNTSGTKYDLNQRIIKYLNHETQTSIINTKNKVINSDLTLDSKIIDGVRLNQKLRDFMSKYYRTDSFKFSKEMAVIIRNARTDNNPDITIQSLIDINDGKIKVNTQKDDVSYQWNQFVKDFCADPDTNKFSNKLSTAASLWNIVKSKADKKYSNSLLKYLP</sequence>
<evidence type="ECO:0000259" key="1">
    <source>
        <dbReference type="PROSITE" id="PS50800"/>
    </source>
</evidence>
<dbReference type="Proteomes" id="UP001596288">
    <property type="component" value="Unassembled WGS sequence"/>
</dbReference>
<dbReference type="Pfam" id="PF18953">
    <property type="entry name" value="SAP_new25"/>
    <property type="match status" value="1"/>
</dbReference>
<comment type="caution">
    <text evidence="2">The sequence shown here is derived from an EMBL/GenBank/DDBJ whole genome shotgun (WGS) entry which is preliminary data.</text>
</comment>
<organism evidence="2 3">
    <name type="scientific">Companilactobacillus huachuanensis</name>
    <dbReference type="NCBI Taxonomy" id="2559914"/>
    <lineage>
        <taxon>Bacteria</taxon>
        <taxon>Bacillati</taxon>
        <taxon>Bacillota</taxon>
        <taxon>Bacilli</taxon>
        <taxon>Lactobacillales</taxon>
        <taxon>Lactobacillaceae</taxon>
        <taxon>Companilactobacillus</taxon>
    </lineage>
</organism>
<accession>A0ABW1RM48</accession>
<dbReference type="RefSeq" id="WP_137610667.1">
    <property type="nucleotide sequence ID" value="NZ_BJDF01000003.1"/>
</dbReference>
<dbReference type="EMBL" id="JBHSSF010000020">
    <property type="protein sequence ID" value="MFC6176926.1"/>
    <property type="molecule type" value="Genomic_DNA"/>
</dbReference>
<dbReference type="PROSITE" id="PS50800">
    <property type="entry name" value="SAP"/>
    <property type="match status" value="1"/>
</dbReference>
<evidence type="ECO:0000313" key="2">
    <source>
        <dbReference type="EMBL" id="MFC6176926.1"/>
    </source>
</evidence>
<dbReference type="SUPFAM" id="SSF68906">
    <property type="entry name" value="SAP domain"/>
    <property type="match status" value="1"/>
</dbReference>
<reference evidence="3" key="1">
    <citation type="journal article" date="2019" name="Int. J. Syst. Evol. Microbiol.">
        <title>The Global Catalogue of Microorganisms (GCM) 10K type strain sequencing project: providing services to taxonomists for standard genome sequencing and annotation.</title>
        <authorList>
            <consortium name="The Broad Institute Genomics Platform"/>
            <consortium name="The Broad Institute Genome Sequencing Center for Infectious Disease"/>
            <person name="Wu L."/>
            <person name="Ma J."/>
        </authorList>
    </citation>
    <scope>NUCLEOTIDE SEQUENCE [LARGE SCALE GENOMIC DNA]</scope>
    <source>
        <strain evidence="3">CCM 8927</strain>
    </source>
</reference>
<proteinExistence type="predicted"/>
<protein>
    <submittedName>
        <fullName evidence="2">SAP domain-containing protein</fullName>
    </submittedName>
</protein>
<name>A0ABW1RM48_9LACO</name>
<feature type="domain" description="SAP" evidence="1">
    <location>
        <begin position="20"/>
        <end position="54"/>
    </location>
</feature>
<keyword evidence="3" id="KW-1185">Reference proteome</keyword>
<gene>
    <name evidence="2" type="ORF">ACFQAV_08740</name>
</gene>
<dbReference type="InterPro" id="IPR003034">
    <property type="entry name" value="SAP_dom"/>
</dbReference>